<feature type="chain" id="PRO_5042263583" description="Outer membrane protein with beta-barrel domain" evidence="1">
    <location>
        <begin position="20"/>
        <end position="291"/>
    </location>
</feature>
<name>A0AAC9PV93_9FLAO</name>
<organism evidence="2 3">
    <name type="scientific">Lacinutrix venerupis</name>
    <dbReference type="NCBI Taxonomy" id="1486034"/>
    <lineage>
        <taxon>Bacteria</taxon>
        <taxon>Pseudomonadati</taxon>
        <taxon>Bacteroidota</taxon>
        <taxon>Flavobacteriia</taxon>
        <taxon>Flavobacteriales</taxon>
        <taxon>Flavobacteriaceae</taxon>
        <taxon>Lacinutrix</taxon>
    </lineage>
</organism>
<reference evidence="2 3" key="1">
    <citation type="submission" date="2017-01" db="EMBL/GenBank/DDBJ databases">
        <title>Complete genome of Lacinutrix venerupis DOK2-8 isolated from seawater in Dokdo.</title>
        <authorList>
            <person name="Chi W.-J."/>
            <person name="Kim J.H."/>
        </authorList>
    </citation>
    <scope>NUCLEOTIDE SEQUENCE [LARGE SCALE GENOMIC DNA]</scope>
    <source>
        <strain evidence="2 3">DOK2-8</strain>
    </source>
</reference>
<evidence type="ECO:0000313" key="2">
    <source>
        <dbReference type="EMBL" id="APX99301.1"/>
    </source>
</evidence>
<dbReference type="EMBL" id="CP019352">
    <property type="protein sequence ID" value="APX99301.1"/>
    <property type="molecule type" value="Genomic_DNA"/>
</dbReference>
<evidence type="ECO:0008006" key="4">
    <source>
        <dbReference type="Google" id="ProtNLM"/>
    </source>
</evidence>
<evidence type="ECO:0000256" key="1">
    <source>
        <dbReference type="SAM" id="SignalP"/>
    </source>
</evidence>
<accession>A0AAC9PV93</accession>
<dbReference type="Proteomes" id="UP000187506">
    <property type="component" value="Chromosome"/>
</dbReference>
<keyword evidence="1" id="KW-0732">Signal</keyword>
<dbReference type="AlphaFoldDB" id="A0AAC9PV93"/>
<sequence>MKKFILLFSLLAYSSYTFAQQTYTIGNETLELKTETEGSLDLLWNVINEQYRYFIRTEDGKITELKNTKNSENKYQEEYKTVLTDLTSIDASKVNLTTYSLKSFIDEFNNTKDSNYVITDSSSKLKFRLGLFGGLTNSPFNQNINNEKTAFFGTEIEAVSDNLDSRHSGFLNVRHTTDNDDFQYSATQIALGYRFRFINKNNINIYAQTKFATYTSATIKTTITNPEDAASLITIENTSSGFDAPFIFGLGADLRIGNGYLTLIYDSLFAVFIDNQDNFPVDFAIGYKFNL</sequence>
<feature type="signal peptide" evidence="1">
    <location>
        <begin position="1"/>
        <end position="19"/>
    </location>
</feature>
<evidence type="ECO:0000313" key="3">
    <source>
        <dbReference type="Proteomes" id="UP000187506"/>
    </source>
</evidence>
<dbReference type="RefSeq" id="WP_076731940.1">
    <property type="nucleotide sequence ID" value="NZ_CP019352.1"/>
</dbReference>
<keyword evidence="3" id="KW-1185">Reference proteome</keyword>
<protein>
    <recommendedName>
        <fullName evidence="4">Outer membrane protein with beta-barrel domain</fullName>
    </recommendedName>
</protein>
<gene>
    <name evidence="2" type="ORF">BWR22_02915</name>
</gene>
<proteinExistence type="predicted"/>
<dbReference type="KEGG" id="lvn:BWR22_02915"/>